<evidence type="ECO:0000259" key="8">
    <source>
        <dbReference type="PROSITE" id="PS51754"/>
    </source>
</evidence>
<evidence type="ECO:0000313" key="10">
    <source>
        <dbReference type="Proteomes" id="UP001161247"/>
    </source>
</evidence>
<evidence type="ECO:0000256" key="3">
    <source>
        <dbReference type="ARBA" id="ARBA00023015"/>
    </source>
</evidence>
<reference evidence="9" key="1">
    <citation type="submission" date="2023-03" db="EMBL/GenBank/DDBJ databases">
        <authorList>
            <person name="Julca I."/>
        </authorList>
    </citation>
    <scope>NUCLEOTIDE SEQUENCE</scope>
</reference>
<dbReference type="Pfam" id="PF04844">
    <property type="entry name" value="Ovate"/>
    <property type="match status" value="1"/>
</dbReference>
<dbReference type="GO" id="GO:0045892">
    <property type="term" value="P:negative regulation of DNA-templated transcription"/>
    <property type="evidence" value="ECO:0007669"/>
    <property type="project" value="UniProtKB-UniRule"/>
</dbReference>
<name>A0AAV1DCW3_OLDCO</name>
<evidence type="ECO:0000256" key="6">
    <source>
        <dbReference type="RuleBase" id="RU367028"/>
    </source>
</evidence>
<dbReference type="EMBL" id="OX459122">
    <property type="protein sequence ID" value="CAI9105712.1"/>
    <property type="molecule type" value="Genomic_DNA"/>
</dbReference>
<dbReference type="GO" id="GO:0005634">
    <property type="term" value="C:nucleus"/>
    <property type="evidence" value="ECO:0007669"/>
    <property type="project" value="UniProtKB-SubCell"/>
</dbReference>
<accession>A0AAV1DCW3</accession>
<keyword evidence="4 6" id="KW-0804">Transcription</keyword>
<evidence type="ECO:0000256" key="2">
    <source>
        <dbReference type="ARBA" id="ARBA00022491"/>
    </source>
</evidence>
<evidence type="ECO:0000256" key="5">
    <source>
        <dbReference type="ARBA" id="ARBA00023242"/>
    </source>
</evidence>
<feature type="compositionally biased region" description="Polar residues" evidence="7">
    <location>
        <begin position="78"/>
        <end position="96"/>
    </location>
</feature>
<organism evidence="9 10">
    <name type="scientific">Oldenlandia corymbosa var. corymbosa</name>
    <dbReference type="NCBI Taxonomy" id="529605"/>
    <lineage>
        <taxon>Eukaryota</taxon>
        <taxon>Viridiplantae</taxon>
        <taxon>Streptophyta</taxon>
        <taxon>Embryophyta</taxon>
        <taxon>Tracheophyta</taxon>
        <taxon>Spermatophyta</taxon>
        <taxon>Magnoliopsida</taxon>
        <taxon>eudicotyledons</taxon>
        <taxon>Gunneridae</taxon>
        <taxon>Pentapetalae</taxon>
        <taxon>asterids</taxon>
        <taxon>lamiids</taxon>
        <taxon>Gentianales</taxon>
        <taxon>Rubiaceae</taxon>
        <taxon>Rubioideae</taxon>
        <taxon>Spermacoceae</taxon>
        <taxon>Hedyotis-Oldenlandia complex</taxon>
        <taxon>Oldenlandia</taxon>
    </lineage>
</organism>
<dbReference type="NCBIfam" id="TIGR01568">
    <property type="entry name" value="A_thal_3678"/>
    <property type="match status" value="1"/>
</dbReference>
<gene>
    <name evidence="9" type="ORF">OLC1_LOCUS14351</name>
</gene>
<dbReference type="PANTHER" id="PTHR33057:SF138">
    <property type="entry name" value="TRANSCRIPTION REPRESSOR OFP10"/>
    <property type="match status" value="1"/>
</dbReference>
<comment type="subcellular location">
    <subcellularLocation>
        <location evidence="1 6">Nucleus</location>
    </subcellularLocation>
</comment>
<evidence type="ECO:0000256" key="7">
    <source>
        <dbReference type="SAM" id="MobiDB-lite"/>
    </source>
</evidence>
<dbReference type="InterPro" id="IPR038933">
    <property type="entry name" value="Ovate"/>
</dbReference>
<evidence type="ECO:0000313" key="9">
    <source>
        <dbReference type="EMBL" id="CAI9105712.1"/>
    </source>
</evidence>
<feature type="compositionally biased region" description="Basic and acidic residues" evidence="7">
    <location>
        <begin position="25"/>
        <end position="48"/>
    </location>
</feature>
<feature type="domain" description="OVATE" evidence="8">
    <location>
        <begin position="133"/>
        <end position="192"/>
    </location>
</feature>
<keyword evidence="2 6" id="KW-0678">Repressor</keyword>
<dbReference type="Proteomes" id="UP001161247">
    <property type="component" value="Chromosome 5"/>
</dbReference>
<dbReference type="PROSITE" id="PS51257">
    <property type="entry name" value="PROKAR_LIPOPROTEIN"/>
    <property type="match status" value="1"/>
</dbReference>
<keyword evidence="5 6" id="KW-0539">Nucleus</keyword>
<feature type="region of interest" description="Disordered" evidence="7">
    <location>
        <begin position="73"/>
        <end position="110"/>
    </location>
</feature>
<sequence length="206" mass="22937">MPSTTIKMLKNIFTSHGGCGCGRPKPKEVFQPKSKSKPEPKPDVEAKTSYHHPCHFSSSSSWERGVGTYSIDNDDDQTSTSHSFNNVSTDTTTSTKCSERGHQINHDPNSCSVAEPAFGTGGQFPKFGDSVAVLKDSDDPYQDFRQSMLQMILEKEIYTKDDLQELLNCFLELNSSSHHKVIVQAFMDIWNGVIRLKEAQNAQESS</sequence>
<dbReference type="InterPro" id="IPR006458">
    <property type="entry name" value="Ovate_C"/>
</dbReference>
<dbReference type="AlphaFoldDB" id="A0AAV1DCW3"/>
<evidence type="ECO:0000256" key="1">
    <source>
        <dbReference type="ARBA" id="ARBA00004123"/>
    </source>
</evidence>
<keyword evidence="10" id="KW-1185">Reference proteome</keyword>
<feature type="region of interest" description="Disordered" evidence="7">
    <location>
        <begin position="19"/>
        <end position="61"/>
    </location>
</feature>
<protein>
    <recommendedName>
        <fullName evidence="6">Transcription repressor</fullName>
    </recommendedName>
    <alternativeName>
        <fullName evidence="6">Ovate family protein</fullName>
    </alternativeName>
</protein>
<dbReference type="PANTHER" id="PTHR33057">
    <property type="entry name" value="TRANSCRIPTION REPRESSOR OFP7-RELATED"/>
    <property type="match status" value="1"/>
</dbReference>
<proteinExistence type="predicted"/>
<comment type="function">
    <text evidence="6">Transcriptional repressor that regulates multiple aspects of plant growth and development.</text>
</comment>
<dbReference type="PROSITE" id="PS51754">
    <property type="entry name" value="OVATE"/>
    <property type="match status" value="1"/>
</dbReference>
<keyword evidence="3 6" id="KW-0805">Transcription regulation</keyword>
<evidence type="ECO:0000256" key="4">
    <source>
        <dbReference type="ARBA" id="ARBA00023163"/>
    </source>
</evidence>